<gene>
    <name evidence="2" type="ORF">SAMN05421766_10767</name>
</gene>
<organism evidence="2 3">
    <name type="scientific">Zobellia uliginosa</name>
    <dbReference type="NCBI Taxonomy" id="143224"/>
    <lineage>
        <taxon>Bacteria</taxon>
        <taxon>Pseudomonadati</taxon>
        <taxon>Bacteroidota</taxon>
        <taxon>Flavobacteriia</taxon>
        <taxon>Flavobacteriales</taxon>
        <taxon>Flavobacteriaceae</taxon>
        <taxon>Zobellia</taxon>
    </lineage>
</organism>
<reference evidence="2 3" key="1">
    <citation type="submission" date="2017-01" db="EMBL/GenBank/DDBJ databases">
        <authorList>
            <person name="Varghese N."/>
            <person name="Submissions S."/>
        </authorList>
    </citation>
    <scope>NUCLEOTIDE SEQUENCE [LARGE SCALE GENOMIC DNA]</scope>
    <source>
        <strain evidence="2 3">DSM 2061</strain>
    </source>
</reference>
<dbReference type="InterPro" id="IPR003673">
    <property type="entry name" value="CoA-Trfase_fam_III"/>
</dbReference>
<dbReference type="InterPro" id="IPR044855">
    <property type="entry name" value="CoA-Trfase_III_dom3_sf"/>
</dbReference>
<evidence type="ECO:0000313" key="2">
    <source>
        <dbReference type="EMBL" id="SIT02335.1"/>
    </source>
</evidence>
<dbReference type="SUPFAM" id="SSF89796">
    <property type="entry name" value="CoA-transferase family III (CaiB/BaiF)"/>
    <property type="match status" value="1"/>
</dbReference>
<comment type="caution">
    <text evidence="2">The sequence shown here is derived from an EMBL/GenBank/DDBJ whole genome shotgun (WGS) entry which is preliminary data.</text>
</comment>
<sequence length="379" mass="41739">MEKPLDGILVIDFSQYLSGPSASLRLADLGARVIKIEKPTGDSGRHLYCSNVVLNGESSMFHAINRNKQSYVADMKSGEDRKKVYKLIAQADVLMHNFRPGVAKKLGIDFETVQTINPAVVYAELSGYGKEGVWKDKPGLDLLLQSVSGLTQLNGNEGAGPVPIGLAVVDILSGVHLAQGILACLYRKITTGKGGRVEVSMLESALEFQFESITCFFTDGGQPTKRPKSNSAHAYLGAPYGIYRTKNGYMALAMGAIPFLGELLGCHELTQYPEVGSWFTKRDEIKSILADHLSTKDTQEWLAVLEPADIWCAEIMDWKTLFDTEAFKILEMVQEVQMSDGYKYKTTRCPIRINGQFLTTEIGTPILGEHTEKINAEFA</sequence>
<dbReference type="RefSeq" id="WP_076456733.1">
    <property type="nucleotide sequence ID" value="NZ_FTOB01000007.1"/>
</dbReference>
<dbReference type="InterPro" id="IPR050483">
    <property type="entry name" value="CoA-transferase_III_domain"/>
</dbReference>
<dbReference type="Gene3D" id="3.40.50.10540">
    <property type="entry name" value="Crotonobetainyl-coa:carnitine coa-transferase, domain 1"/>
    <property type="match status" value="1"/>
</dbReference>
<dbReference type="PANTHER" id="PTHR48207">
    <property type="entry name" value="SUCCINATE--HYDROXYMETHYLGLUTARATE COA-TRANSFERASE"/>
    <property type="match status" value="1"/>
</dbReference>
<evidence type="ECO:0000313" key="3">
    <source>
        <dbReference type="Proteomes" id="UP000185728"/>
    </source>
</evidence>
<dbReference type="EMBL" id="FTOB01000007">
    <property type="protein sequence ID" value="SIT02335.1"/>
    <property type="molecule type" value="Genomic_DNA"/>
</dbReference>
<dbReference type="InterPro" id="IPR023606">
    <property type="entry name" value="CoA-Trfase_III_dom_1_sf"/>
</dbReference>
<dbReference type="PANTHER" id="PTHR48207:SF4">
    <property type="entry name" value="BLL6097 PROTEIN"/>
    <property type="match status" value="1"/>
</dbReference>
<accession>A0ABY1L0K1</accession>
<keyword evidence="1" id="KW-0808">Transferase</keyword>
<dbReference type="Gene3D" id="3.30.1540.10">
    <property type="entry name" value="formyl-coa transferase, domain 3"/>
    <property type="match status" value="1"/>
</dbReference>
<name>A0ABY1L0K1_9FLAO</name>
<keyword evidence="3" id="KW-1185">Reference proteome</keyword>
<dbReference type="Proteomes" id="UP000185728">
    <property type="component" value="Unassembled WGS sequence"/>
</dbReference>
<proteinExistence type="predicted"/>
<dbReference type="Pfam" id="PF02515">
    <property type="entry name" value="CoA_transf_3"/>
    <property type="match status" value="1"/>
</dbReference>
<protein>
    <submittedName>
        <fullName evidence="2">Crotonobetainyl-CoA:carnitine CoA-transferase CaiB</fullName>
    </submittedName>
</protein>
<evidence type="ECO:0000256" key="1">
    <source>
        <dbReference type="ARBA" id="ARBA00022679"/>
    </source>
</evidence>